<sequence length="892" mass="99840">MMSEKPTIYLIDGSSYIYRAYYAIRHLSSPKGFPTNALYGFIQMLLKVIKEKKPDHLAVIFDAGRQTFRNEIYADYKANRAAMPDDLRQQIEPIKEAVRAFNIPALELAGFEADDIIGTIARDCEEKGMAAVVVTGDKDLMQIVSDNVTLLDTMKDKVSGPAEVVERFGVGSERVIDILGLAGDSSDNIPGVPGIGEKTAIKLVNDFGSLDELLARANEVKGKTGERLQEFAEQARLSRRLATIDCHVPLAWSYDDFAASPQDNRRLAELFKEYGFTTLMKELTSEATLSAEDYRTVLSSDDFTALVRQLTAVRAFAVDLETTSLNPLEAEIVGISFSFREHEAYYIPVGHRYPGAPHQLSRDDVLGALKPLLLDPEKHKIGQNIKYDYQVLRRAGIDMQGIWCDTMLASYLLNPTRTSQGLDSLAVEFLDHRMISYAEVAGKGKEQKNFAQVEVEKASVYSCEDADATYLLHKLFLPRLAESGMERLFFELEMPLVKILAEMELYGVKLDLPLLQRLSDGFGGQLADLEREIFALAGGEFNVNSPKQLGEVLFERLQLQVGKKTKTKTGWSTNVDELERLAGEHEIARLILQYRSLSKLKSTYTDALPKLVDAASGRVHTSYNQAVTNTGRLSSSEPNLQNIPIRSEEGRSIRHAFIAAEGCLLLSADYSQIELRVLAHLSADRVFCDAFARDEDIHTRTAAEVFGLFPQMVTQEMRRQAKTINFGVIYGQGAFSLARELGVSTKVAKEFIDNYFARHAGARTFLDGCVREAEDNGYVTTILGRRLPIPDIKSSNGNIRAFAQRNAVNYPIQGSAADIIKQAMVRVVDRMEREGMKSRLIMQVHDELVFEVPEEEKLAMEMLVKHEMEHAVTLRVPLRVDMNFGRNWSEAH</sequence>
<dbReference type="InterPro" id="IPR036397">
    <property type="entry name" value="RNaseH_sf"/>
</dbReference>
<dbReference type="CDD" id="cd08637">
    <property type="entry name" value="DNA_pol_A_pol_I_C"/>
    <property type="match status" value="1"/>
</dbReference>
<evidence type="ECO:0000313" key="20">
    <source>
        <dbReference type="EMBL" id="ABQ28051.1"/>
    </source>
</evidence>
<dbReference type="InterPro" id="IPR008918">
    <property type="entry name" value="HhH2"/>
</dbReference>
<proteinExistence type="inferred from homology"/>
<dbReference type="PRINTS" id="PR00868">
    <property type="entry name" value="DNAPOLI"/>
</dbReference>
<keyword evidence="9 16" id="KW-0378">Hydrolase</keyword>
<dbReference type="GO" id="GO:0003887">
    <property type="term" value="F:DNA-directed DNA polymerase activity"/>
    <property type="evidence" value="ECO:0007669"/>
    <property type="project" value="UniProtKB-UniRule"/>
</dbReference>
<dbReference type="GO" id="GO:0006261">
    <property type="term" value="P:DNA-templated DNA replication"/>
    <property type="evidence" value="ECO:0007669"/>
    <property type="project" value="UniProtKB-UniRule"/>
</dbReference>
<keyword evidence="10 16" id="KW-0269">Exonuclease</keyword>
<dbReference type="Pfam" id="PF01612">
    <property type="entry name" value="DNA_pol_A_exo1"/>
    <property type="match status" value="1"/>
</dbReference>
<evidence type="ECO:0000256" key="3">
    <source>
        <dbReference type="ARBA" id="ARBA00020311"/>
    </source>
</evidence>
<keyword evidence="11 16" id="KW-0239">DNA-directed DNA polymerase</keyword>
<feature type="domain" description="5'-3' exonuclease" evidence="18">
    <location>
        <begin position="4"/>
        <end position="260"/>
    </location>
</feature>
<dbReference type="InterPro" id="IPR001098">
    <property type="entry name" value="DNA-dir_DNA_pol_A_palm_dom"/>
</dbReference>
<dbReference type="CDD" id="cd09859">
    <property type="entry name" value="PIN_53EXO"/>
    <property type="match status" value="1"/>
</dbReference>
<dbReference type="InterPro" id="IPR043502">
    <property type="entry name" value="DNA/RNA_pol_sf"/>
</dbReference>
<dbReference type="SUPFAM" id="SSF53098">
    <property type="entry name" value="Ribonuclease H-like"/>
    <property type="match status" value="1"/>
</dbReference>
<dbReference type="HOGENOM" id="CLU_004675_0_0_7"/>
<dbReference type="InterPro" id="IPR019760">
    <property type="entry name" value="DNA-dir_DNA_pol_A_CS"/>
</dbReference>
<dbReference type="Gene3D" id="3.30.70.370">
    <property type="match status" value="1"/>
</dbReference>
<dbReference type="FunFam" id="3.40.50.1010:FF:000001">
    <property type="entry name" value="DNA polymerase I"/>
    <property type="match status" value="1"/>
</dbReference>
<dbReference type="KEGG" id="gur:Gura_3902"/>
<dbReference type="EMBL" id="CP000698">
    <property type="protein sequence ID" value="ABQ28051.1"/>
    <property type="molecule type" value="Genomic_DNA"/>
</dbReference>
<dbReference type="InterPro" id="IPR020046">
    <property type="entry name" value="5-3_exonucl_a-hlix_arch_N"/>
</dbReference>
<evidence type="ECO:0000313" key="21">
    <source>
        <dbReference type="Proteomes" id="UP000006695"/>
    </source>
</evidence>
<dbReference type="InterPro" id="IPR036279">
    <property type="entry name" value="5-3_exonuclease_C_sf"/>
</dbReference>
<evidence type="ECO:0000256" key="2">
    <source>
        <dbReference type="ARBA" id="ARBA00012417"/>
    </source>
</evidence>
<evidence type="ECO:0000256" key="15">
    <source>
        <dbReference type="NCBIfam" id="TIGR00593"/>
    </source>
</evidence>
<dbReference type="Pfam" id="PF01367">
    <property type="entry name" value="5_3_exonuc"/>
    <property type="match status" value="1"/>
</dbReference>
<keyword evidence="5 16" id="KW-0548">Nucleotidyltransferase</keyword>
<dbReference type="PANTHER" id="PTHR10133">
    <property type="entry name" value="DNA POLYMERASE I"/>
    <property type="match status" value="1"/>
</dbReference>
<evidence type="ECO:0000256" key="5">
    <source>
        <dbReference type="ARBA" id="ARBA00022695"/>
    </source>
</evidence>
<evidence type="ECO:0000256" key="13">
    <source>
        <dbReference type="ARBA" id="ARBA00023204"/>
    </source>
</evidence>
<dbReference type="CDD" id="cd06139">
    <property type="entry name" value="DNA_polA_I_Ecoli_like_exo"/>
    <property type="match status" value="1"/>
</dbReference>
<dbReference type="Pfam" id="PF00476">
    <property type="entry name" value="DNA_pol_A"/>
    <property type="match status" value="1"/>
</dbReference>
<keyword evidence="8 16" id="KW-0227">DNA damage</keyword>
<dbReference type="FunFam" id="3.30.420.10:FF:000026">
    <property type="entry name" value="DNA polymerase I"/>
    <property type="match status" value="1"/>
</dbReference>
<evidence type="ECO:0000256" key="10">
    <source>
        <dbReference type="ARBA" id="ARBA00022839"/>
    </source>
</evidence>
<dbReference type="Gene3D" id="3.40.50.1010">
    <property type="entry name" value="5'-nuclease"/>
    <property type="match status" value="1"/>
</dbReference>
<evidence type="ECO:0000256" key="14">
    <source>
        <dbReference type="ARBA" id="ARBA00049244"/>
    </source>
</evidence>
<dbReference type="Gene3D" id="1.20.1060.10">
    <property type="entry name" value="Taq DNA Polymerase, Chain T, domain 4"/>
    <property type="match status" value="1"/>
</dbReference>
<dbReference type="GO" id="GO:0008409">
    <property type="term" value="F:5'-3' exonuclease activity"/>
    <property type="evidence" value="ECO:0007669"/>
    <property type="project" value="UniProtKB-UniRule"/>
</dbReference>
<keyword evidence="6 16" id="KW-0235">DNA replication</keyword>
<evidence type="ECO:0000256" key="4">
    <source>
        <dbReference type="ARBA" id="ARBA00022679"/>
    </source>
</evidence>
<dbReference type="Pfam" id="PF02739">
    <property type="entry name" value="5_3_exonuc_N"/>
    <property type="match status" value="1"/>
</dbReference>
<evidence type="ECO:0000256" key="1">
    <source>
        <dbReference type="ARBA" id="ARBA00007705"/>
    </source>
</evidence>
<dbReference type="FunFam" id="1.10.150.20:FF:000002">
    <property type="entry name" value="DNA polymerase I"/>
    <property type="match status" value="1"/>
</dbReference>
<dbReference type="AlphaFoldDB" id="A5G8D3"/>
<evidence type="ECO:0000256" key="8">
    <source>
        <dbReference type="ARBA" id="ARBA00022763"/>
    </source>
</evidence>
<keyword evidence="13 16" id="KW-0234">DNA repair</keyword>
<protein>
    <recommendedName>
        <fullName evidence="3 15">DNA polymerase I</fullName>
        <ecNumber evidence="2 15">2.7.7.7</ecNumber>
    </recommendedName>
</protein>
<dbReference type="SMART" id="SM00482">
    <property type="entry name" value="POLAc"/>
    <property type="match status" value="1"/>
</dbReference>
<feature type="domain" description="3'-5' exonuclease" evidence="17">
    <location>
        <begin position="294"/>
        <end position="481"/>
    </location>
</feature>
<organism evidence="20 21">
    <name type="scientific">Geotalea uraniireducens (strain Rf4)</name>
    <name type="common">Geobacter uraniireducens</name>
    <dbReference type="NCBI Taxonomy" id="351605"/>
    <lineage>
        <taxon>Bacteria</taxon>
        <taxon>Pseudomonadati</taxon>
        <taxon>Thermodesulfobacteriota</taxon>
        <taxon>Desulfuromonadia</taxon>
        <taxon>Geobacterales</taxon>
        <taxon>Geobacteraceae</taxon>
        <taxon>Geotalea</taxon>
    </lineage>
</organism>
<reference evidence="20 21" key="1">
    <citation type="submission" date="2007-05" db="EMBL/GenBank/DDBJ databases">
        <title>Complete sequence of Geobacter uraniireducens Rf4.</title>
        <authorList>
            <consortium name="US DOE Joint Genome Institute"/>
            <person name="Copeland A."/>
            <person name="Lucas S."/>
            <person name="Lapidus A."/>
            <person name="Barry K."/>
            <person name="Detter J.C."/>
            <person name="Glavina del Rio T."/>
            <person name="Hammon N."/>
            <person name="Israni S."/>
            <person name="Dalin E."/>
            <person name="Tice H."/>
            <person name="Pitluck S."/>
            <person name="Chertkov O."/>
            <person name="Brettin T."/>
            <person name="Bruce D."/>
            <person name="Han C."/>
            <person name="Schmutz J."/>
            <person name="Larimer F."/>
            <person name="Land M."/>
            <person name="Hauser L."/>
            <person name="Kyrpides N."/>
            <person name="Mikhailova N."/>
            <person name="Shelobolina E."/>
            <person name="Aklujkar M."/>
            <person name="Lovley D."/>
            <person name="Richardson P."/>
        </authorList>
    </citation>
    <scope>NUCLEOTIDE SEQUENCE [LARGE SCALE GENOMIC DNA]</scope>
    <source>
        <strain evidence="20 21">Rf4</strain>
    </source>
</reference>
<feature type="domain" description="DNA-directed DNA polymerase family A palm" evidence="19">
    <location>
        <begin position="650"/>
        <end position="856"/>
    </location>
</feature>
<dbReference type="SUPFAM" id="SSF88723">
    <property type="entry name" value="PIN domain-like"/>
    <property type="match status" value="1"/>
</dbReference>
<evidence type="ECO:0000256" key="11">
    <source>
        <dbReference type="ARBA" id="ARBA00022932"/>
    </source>
</evidence>
<dbReference type="InterPro" id="IPR002421">
    <property type="entry name" value="5-3_exonuclease"/>
</dbReference>
<dbReference type="NCBIfam" id="TIGR00593">
    <property type="entry name" value="pola"/>
    <property type="match status" value="1"/>
</dbReference>
<dbReference type="RefSeq" id="WP_011940694.1">
    <property type="nucleotide sequence ID" value="NC_009483.1"/>
</dbReference>
<keyword evidence="21" id="KW-1185">Reference proteome</keyword>
<dbReference type="GO" id="GO:0003677">
    <property type="term" value="F:DNA binding"/>
    <property type="evidence" value="ECO:0007669"/>
    <property type="project" value="UniProtKB-UniRule"/>
</dbReference>
<dbReference type="InterPro" id="IPR002298">
    <property type="entry name" value="DNA_polymerase_A"/>
</dbReference>
<dbReference type="SMART" id="SM00474">
    <property type="entry name" value="35EXOc"/>
    <property type="match status" value="1"/>
</dbReference>
<dbReference type="SMART" id="SM00279">
    <property type="entry name" value="HhH2"/>
    <property type="match status" value="1"/>
</dbReference>
<evidence type="ECO:0000256" key="12">
    <source>
        <dbReference type="ARBA" id="ARBA00023125"/>
    </source>
</evidence>
<evidence type="ECO:0000256" key="9">
    <source>
        <dbReference type="ARBA" id="ARBA00022801"/>
    </source>
</evidence>
<dbReference type="InterPro" id="IPR020045">
    <property type="entry name" value="DNA_polI_H3TH"/>
</dbReference>
<keyword evidence="7" id="KW-0540">Nuclease</keyword>
<dbReference type="Proteomes" id="UP000006695">
    <property type="component" value="Chromosome"/>
</dbReference>
<dbReference type="PROSITE" id="PS00447">
    <property type="entry name" value="DNA_POLYMERASE_A"/>
    <property type="match status" value="1"/>
</dbReference>
<dbReference type="InterPro" id="IPR002562">
    <property type="entry name" value="3'-5'_exonuclease_dom"/>
</dbReference>
<accession>A5G8D3</accession>
<dbReference type="EC" id="2.7.7.7" evidence="2 15"/>
<comment type="similarity">
    <text evidence="1 16">Belongs to the DNA polymerase type-A family.</text>
</comment>
<dbReference type="FunFam" id="1.20.1060.10:FF:000001">
    <property type="entry name" value="DNA polymerase I"/>
    <property type="match status" value="1"/>
</dbReference>
<dbReference type="SUPFAM" id="SSF56672">
    <property type="entry name" value="DNA/RNA polymerases"/>
    <property type="match status" value="1"/>
</dbReference>
<keyword evidence="12 16" id="KW-0238">DNA-binding</keyword>
<dbReference type="Gene3D" id="3.30.420.10">
    <property type="entry name" value="Ribonuclease H-like superfamily/Ribonuclease H"/>
    <property type="match status" value="1"/>
</dbReference>
<dbReference type="PANTHER" id="PTHR10133:SF27">
    <property type="entry name" value="DNA POLYMERASE NU"/>
    <property type="match status" value="1"/>
</dbReference>
<evidence type="ECO:0000256" key="7">
    <source>
        <dbReference type="ARBA" id="ARBA00022722"/>
    </source>
</evidence>
<evidence type="ECO:0000259" key="17">
    <source>
        <dbReference type="SMART" id="SM00474"/>
    </source>
</evidence>
<evidence type="ECO:0000259" key="19">
    <source>
        <dbReference type="SMART" id="SM00482"/>
    </source>
</evidence>
<dbReference type="Gene3D" id="1.10.150.20">
    <property type="entry name" value="5' to 3' exonuclease, C-terminal subdomain"/>
    <property type="match status" value="2"/>
</dbReference>
<dbReference type="FunFam" id="1.10.150.20:FF:000003">
    <property type="entry name" value="DNA polymerase I"/>
    <property type="match status" value="1"/>
</dbReference>
<evidence type="ECO:0000259" key="18">
    <source>
        <dbReference type="SMART" id="SM00475"/>
    </source>
</evidence>
<dbReference type="CDD" id="cd09898">
    <property type="entry name" value="H3TH_53EXO"/>
    <property type="match status" value="1"/>
</dbReference>
<dbReference type="GO" id="GO:0008408">
    <property type="term" value="F:3'-5' exonuclease activity"/>
    <property type="evidence" value="ECO:0007669"/>
    <property type="project" value="UniProtKB-UniRule"/>
</dbReference>
<dbReference type="NCBIfam" id="NF004397">
    <property type="entry name" value="PRK05755.1"/>
    <property type="match status" value="1"/>
</dbReference>
<dbReference type="SMART" id="SM00475">
    <property type="entry name" value="53EXOc"/>
    <property type="match status" value="1"/>
</dbReference>
<dbReference type="GO" id="GO:0006302">
    <property type="term" value="P:double-strand break repair"/>
    <property type="evidence" value="ECO:0007669"/>
    <property type="project" value="TreeGrafter"/>
</dbReference>
<gene>
    <name evidence="16" type="primary">polA</name>
    <name evidence="20" type="ordered locus">Gura_3902</name>
</gene>
<dbReference type="InterPro" id="IPR029060">
    <property type="entry name" value="PIN-like_dom_sf"/>
</dbReference>
<evidence type="ECO:0000256" key="16">
    <source>
        <dbReference type="RuleBase" id="RU004460"/>
    </source>
</evidence>
<name>A5G8D3_GEOUR</name>
<comment type="catalytic activity">
    <reaction evidence="14 16">
        <text>DNA(n) + a 2'-deoxyribonucleoside 5'-triphosphate = DNA(n+1) + diphosphate</text>
        <dbReference type="Rhea" id="RHEA:22508"/>
        <dbReference type="Rhea" id="RHEA-COMP:17339"/>
        <dbReference type="Rhea" id="RHEA-COMP:17340"/>
        <dbReference type="ChEBI" id="CHEBI:33019"/>
        <dbReference type="ChEBI" id="CHEBI:61560"/>
        <dbReference type="ChEBI" id="CHEBI:173112"/>
        <dbReference type="EC" id="2.7.7.7"/>
    </reaction>
</comment>
<comment type="function">
    <text evidence="16">In addition to polymerase activity, this DNA polymerase exhibits 3'-5' and 5'-3' exonuclease activity.</text>
</comment>
<dbReference type="InterPro" id="IPR012337">
    <property type="entry name" value="RNaseH-like_sf"/>
</dbReference>
<dbReference type="STRING" id="351605.Gura_3902"/>
<evidence type="ECO:0000256" key="6">
    <source>
        <dbReference type="ARBA" id="ARBA00022705"/>
    </source>
</evidence>
<keyword evidence="4 16" id="KW-0808">Transferase</keyword>
<dbReference type="InterPro" id="IPR018320">
    <property type="entry name" value="DNA_polymerase_1"/>
</dbReference>
<dbReference type="SUPFAM" id="SSF47807">
    <property type="entry name" value="5' to 3' exonuclease, C-terminal subdomain"/>
    <property type="match status" value="1"/>
</dbReference>